<feature type="transmembrane region" description="Helical" evidence="1">
    <location>
        <begin position="6"/>
        <end position="26"/>
    </location>
</feature>
<evidence type="ECO:0000313" key="3">
    <source>
        <dbReference type="Proteomes" id="UP001556040"/>
    </source>
</evidence>
<keyword evidence="1" id="KW-1133">Transmembrane helix</keyword>
<dbReference type="EMBL" id="JBFMIA010000002">
    <property type="protein sequence ID" value="MEW9501000.1"/>
    <property type="molecule type" value="Genomic_DNA"/>
</dbReference>
<dbReference type="Proteomes" id="UP001556040">
    <property type="component" value="Unassembled WGS sequence"/>
</dbReference>
<gene>
    <name evidence="2" type="ORF">AB1471_04185</name>
</gene>
<protein>
    <submittedName>
        <fullName evidence="2">Uncharacterized protein</fullName>
    </submittedName>
</protein>
<sequence>MAYLWTVTVGYVFLLGMVGGIFVYFLRSSLNLDDSTKIDPLKKS</sequence>
<dbReference type="RefSeq" id="WP_367778342.1">
    <property type="nucleotide sequence ID" value="NZ_JBFMIA010000002.1"/>
</dbReference>
<organism evidence="2 3">
    <name type="scientific">Jeotgalibacillus marinus</name>
    <dbReference type="NCBI Taxonomy" id="86667"/>
    <lineage>
        <taxon>Bacteria</taxon>
        <taxon>Bacillati</taxon>
        <taxon>Bacillota</taxon>
        <taxon>Bacilli</taxon>
        <taxon>Bacillales</taxon>
        <taxon>Caryophanaceae</taxon>
        <taxon>Jeotgalibacillus</taxon>
    </lineage>
</organism>
<keyword evidence="1" id="KW-0812">Transmembrane</keyword>
<keyword evidence="3" id="KW-1185">Reference proteome</keyword>
<keyword evidence="1" id="KW-0472">Membrane</keyword>
<comment type="caution">
    <text evidence="2">The sequence shown here is derived from an EMBL/GenBank/DDBJ whole genome shotgun (WGS) entry which is preliminary data.</text>
</comment>
<proteinExistence type="predicted"/>
<evidence type="ECO:0000256" key="1">
    <source>
        <dbReference type="SAM" id="Phobius"/>
    </source>
</evidence>
<name>A0ABV3Q0X9_9BACL</name>
<reference evidence="2 3" key="1">
    <citation type="journal article" date="1979" name="Int. J. Syst. Evol. Microbiol.">
        <title>Bacillus globisporus subsp. marinus subsp. nov.</title>
        <authorList>
            <person name="Liu H."/>
        </authorList>
    </citation>
    <scope>NUCLEOTIDE SEQUENCE [LARGE SCALE GENOMIC DNA]</scope>
    <source>
        <strain evidence="2 3">DSM 1297</strain>
    </source>
</reference>
<accession>A0ABV3Q0X9</accession>
<evidence type="ECO:0000313" key="2">
    <source>
        <dbReference type="EMBL" id="MEW9501000.1"/>
    </source>
</evidence>